<name>A0ACD4XMN3_PSEFL</name>
<accession>A0ACD4XMN3</accession>
<dbReference type="Proteomes" id="UP001325023">
    <property type="component" value="Chromosome"/>
</dbReference>
<organism evidence="1 2">
    <name type="scientific">Pseudomonas fluorescens</name>
    <dbReference type="NCBI Taxonomy" id="294"/>
    <lineage>
        <taxon>Bacteria</taxon>
        <taxon>Pseudomonadati</taxon>
        <taxon>Pseudomonadota</taxon>
        <taxon>Gammaproteobacteria</taxon>
        <taxon>Pseudomonadales</taxon>
        <taxon>Pseudomonadaceae</taxon>
        <taxon>Pseudomonas</taxon>
    </lineage>
</organism>
<protein>
    <submittedName>
        <fullName evidence="1">Tail fiber assembly protein</fullName>
    </submittedName>
</protein>
<reference evidence="1" key="1">
    <citation type="submission" date="2023-12" db="EMBL/GenBank/DDBJ databases">
        <title>Genome sequencing and assembly of bacterial species from a model synthetic community.</title>
        <authorList>
            <person name="Hogle S.L."/>
        </authorList>
    </citation>
    <scope>NUCLEOTIDE SEQUENCE</scope>
    <source>
        <strain evidence="1">SBW25</strain>
    </source>
</reference>
<keyword evidence="2" id="KW-1185">Reference proteome</keyword>
<proteinExistence type="predicted"/>
<gene>
    <name evidence="1" type="ORF">U0037_20685</name>
</gene>
<evidence type="ECO:0000313" key="1">
    <source>
        <dbReference type="EMBL" id="WQD70468.1"/>
    </source>
</evidence>
<evidence type="ECO:0000313" key="2">
    <source>
        <dbReference type="Proteomes" id="UP001325023"/>
    </source>
</evidence>
<dbReference type="EMBL" id="CP140009">
    <property type="protein sequence ID" value="WQD70468.1"/>
    <property type="molecule type" value="Genomic_DNA"/>
</dbReference>
<sequence length="92" mass="10318">MSGEIFYQDQPTPPLPVPTAEEVLASALAERDRLLTIAALRIAPLQDAVDLDDVTTEETFRLKKWKQYRVAVNRVPDQLGFPGAINWPDEPT</sequence>